<keyword evidence="8 16" id="KW-0479">Metal-binding</keyword>
<evidence type="ECO:0000259" key="17">
    <source>
        <dbReference type="PROSITE" id="PS50886"/>
    </source>
</evidence>
<comment type="catalytic activity">
    <reaction evidence="15 16">
        <text>tRNA(Met) + L-methionine + ATP = L-methionyl-tRNA(Met) + AMP + diphosphate</text>
        <dbReference type="Rhea" id="RHEA:13481"/>
        <dbReference type="Rhea" id="RHEA-COMP:9667"/>
        <dbReference type="Rhea" id="RHEA-COMP:9698"/>
        <dbReference type="ChEBI" id="CHEBI:30616"/>
        <dbReference type="ChEBI" id="CHEBI:33019"/>
        <dbReference type="ChEBI" id="CHEBI:57844"/>
        <dbReference type="ChEBI" id="CHEBI:78442"/>
        <dbReference type="ChEBI" id="CHEBI:78530"/>
        <dbReference type="ChEBI" id="CHEBI:456215"/>
        <dbReference type="EC" id="6.1.1.10"/>
    </reaction>
</comment>
<feature type="domain" description="TRNA-binding" evidence="17">
    <location>
        <begin position="576"/>
        <end position="678"/>
    </location>
</feature>
<dbReference type="NCBIfam" id="NF001100">
    <property type="entry name" value="PRK00133.1"/>
    <property type="match status" value="1"/>
</dbReference>
<feature type="binding site" evidence="16">
    <location>
        <position position="161"/>
    </location>
    <ligand>
        <name>Zn(2+)</name>
        <dbReference type="ChEBI" id="CHEBI:29105"/>
    </ligand>
</feature>
<comment type="subcellular location">
    <subcellularLocation>
        <location evidence="2 16">Cytoplasm</location>
    </subcellularLocation>
</comment>
<dbReference type="NCBIfam" id="TIGR00398">
    <property type="entry name" value="metG"/>
    <property type="match status" value="1"/>
</dbReference>
<evidence type="ECO:0000256" key="10">
    <source>
        <dbReference type="ARBA" id="ARBA00022833"/>
    </source>
</evidence>
<comment type="subunit">
    <text evidence="4 16">Homodimer.</text>
</comment>
<dbReference type="InterPro" id="IPR029038">
    <property type="entry name" value="MetRS_Zn"/>
</dbReference>
<dbReference type="EMBL" id="OZ026884">
    <property type="protein sequence ID" value="CAL1239636.1"/>
    <property type="molecule type" value="Genomic_DNA"/>
</dbReference>
<dbReference type="Gene3D" id="2.40.50.140">
    <property type="entry name" value="Nucleic acid-binding proteins"/>
    <property type="match status" value="1"/>
</dbReference>
<reference evidence="18 19" key="1">
    <citation type="submission" date="2024-04" db="EMBL/GenBank/DDBJ databases">
        <authorList>
            <person name="Cremers G."/>
        </authorList>
    </citation>
    <scope>NUCLEOTIDE SEQUENCE [LARGE SCALE GENOMIC DNA]</scope>
    <source>
        <strain evidence="18">MeCH1-AG</strain>
    </source>
</reference>
<dbReference type="InterPro" id="IPR041872">
    <property type="entry name" value="Anticodon_Met"/>
</dbReference>
<dbReference type="InterPro" id="IPR014729">
    <property type="entry name" value="Rossmann-like_a/b/a_fold"/>
</dbReference>
<keyword evidence="13 16" id="KW-0648">Protein biosynthesis</keyword>
<dbReference type="InterPro" id="IPR002547">
    <property type="entry name" value="tRNA-bd_dom"/>
</dbReference>
<evidence type="ECO:0000256" key="11">
    <source>
        <dbReference type="ARBA" id="ARBA00022840"/>
    </source>
</evidence>
<protein>
    <recommendedName>
        <fullName evidence="16">Methionine--tRNA ligase</fullName>
        <ecNumber evidence="16">6.1.1.10</ecNumber>
    </recommendedName>
    <alternativeName>
        <fullName evidence="16">Methionyl-tRNA synthetase</fullName>
        <shortName evidence="16">MetRS</shortName>
    </alternativeName>
</protein>
<evidence type="ECO:0000256" key="8">
    <source>
        <dbReference type="ARBA" id="ARBA00022723"/>
    </source>
</evidence>
<dbReference type="CDD" id="cd07957">
    <property type="entry name" value="Anticodon_Ia_Met"/>
    <property type="match status" value="1"/>
</dbReference>
<keyword evidence="12 16" id="KW-0694">RNA-binding</keyword>
<dbReference type="CDD" id="cd00814">
    <property type="entry name" value="MetRS_core"/>
    <property type="match status" value="1"/>
</dbReference>
<evidence type="ECO:0000256" key="15">
    <source>
        <dbReference type="ARBA" id="ARBA00047364"/>
    </source>
</evidence>
<evidence type="ECO:0000256" key="14">
    <source>
        <dbReference type="ARBA" id="ARBA00023146"/>
    </source>
</evidence>
<evidence type="ECO:0000256" key="7">
    <source>
        <dbReference type="ARBA" id="ARBA00022598"/>
    </source>
</evidence>
<evidence type="ECO:0000256" key="1">
    <source>
        <dbReference type="ARBA" id="ARBA00003314"/>
    </source>
</evidence>
<dbReference type="InterPro" id="IPR014758">
    <property type="entry name" value="Met-tRNA_synth"/>
</dbReference>
<evidence type="ECO:0000256" key="12">
    <source>
        <dbReference type="ARBA" id="ARBA00022884"/>
    </source>
</evidence>
<dbReference type="SUPFAM" id="SSF57770">
    <property type="entry name" value="Methionyl-tRNA synthetase (MetRS), Zn-domain"/>
    <property type="match status" value="1"/>
</dbReference>
<dbReference type="SUPFAM" id="SSF47323">
    <property type="entry name" value="Anticodon-binding domain of a subclass of class I aminoacyl-tRNA synthetases"/>
    <property type="match status" value="1"/>
</dbReference>
<keyword evidence="10 16" id="KW-0862">Zinc</keyword>
<dbReference type="InterPro" id="IPR001412">
    <property type="entry name" value="aa-tRNA-synth_I_CS"/>
</dbReference>
<dbReference type="Proteomes" id="UP001497493">
    <property type="component" value="Chromosome"/>
</dbReference>
<keyword evidence="6 16" id="KW-0820">tRNA-binding</keyword>
<keyword evidence="7 16" id="KW-0436">Ligase</keyword>
<dbReference type="RefSeq" id="WP_348759179.1">
    <property type="nucleotide sequence ID" value="NZ_OZ026884.1"/>
</dbReference>
<dbReference type="InterPro" id="IPR009080">
    <property type="entry name" value="tRNAsynth_Ia_anticodon-bd"/>
</dbReference>
<dbReference type="Pfam" id="PF08264">
    <property type="entry name" value="Anticodon_1"/>
    <property type="match status" value="1"/>
</dbReference>
<proteinExistence type="inferred from homology"/>
<dbReference type="CDD" id="cd02800">
    <property type="entry name" value="tRNA_bind_EcMetRS_like"/>
    <property type="match status" value="1"/>
</dbReference>
<dbReference type="NCBIfam" id="TIGR00399">
    <property type="entry name" value="metG_C_term"/>
    <property type="match status" value="1"/>
</dbReference>
<feature type="binding site" evidence="16">
    <location>
        <position position="148"/>
    </location>
    <ligand>
        <name>Zn(2+)</name>
        <dbReference type="ChEBI" id="CHEBI:29105"/>
    </ligand>
</feature>
<dbReference type="InterPro" id="IPR004495">
    <property type="entry name" value="Met-tRNA-synth_bsu_C"/>
</dbReference>
<dbReference type="PRINTS" id="PR01041">
    <property type="entry name" value="TRNASYNTHMET"/>
</dbReference>
<keyword evidence="19" id="KW-1185">Reference proteome</keyword>
<dbReference type="Pfam" id="PF01588">
    <property type="entry name" value="tRNA_bind"/>
    <property type="match status" value="1"/>
</dbReference>
<keyword evidence="14 16" id="KW-0030">Aminoacyl-tRNA synthetase</keyword>
<organism evidence="18 19">
    <name type="scientific">Candidatus Methylocalor cossyra</name>
    <dbReference type="NCBI Taxonomy" id="3108543"/>
    <lineage>
        <taxon>Bacteria</taxon>
        <taxon>Pseudomonadati</taxon>
        <taxon>Pseudomonadota</taxon>
        <taxon>Gammaproteobacteria</taxon>
        <taxon>Methylococcales</taxon>
        <taxon>Methylococcaceae</taxon>
        <taxon>Candidatus Methylocalor</taxon>
    </lineage>
</organism>
<dbReference type="InterPro" id="IPR015413">
    <property type="entry name" value="Methionyl/Leucyl_tRNA_Synth"/>
</dbReference>
<dbReference type="InterPro" id="IPR012340">
    <property type="entry name" value="NA-bd_OB-fold"/>
</dbReference>
<dbReference type="SUPFAM" id="SSF50249">
    <property type="entry name" value="Nucleic acid-binding proteins"/>
    <property type="match status" value="1"/>
</dbReference>
<feature type="binding site" evidence="16">
    <location>
        <position position="145"/>
    </location>
    <ligand>
        <name>Zn(2+)</name>
        <dbReference type="ChEBI" id="CHEBI:29105"/>
    </ligand>
</feature>
<evidence type="ECO:0000256" key="13">
    <source>
        <dbReference type="ARBA" id="ARBA00022917"/>
    </source>
</evidence>
<evidence type="ECO:0000256" key="2">
    <source>
        <dbReference type="ARBA" id="ARBA00004496"/>
    </source>
</evidence>
<evidence type="ECO:0000313" key="19">
    <source>
        <dbReference type="Proteomes" id="UP001497493"/>
    </source>
</evidence>
<dbReference type="Gene3D" id="2.20.28.20">
    <property type="entry name" value="Methionyl-tRNA synthetase, Zn-domain"/>
    <property type="match status" value="1"/>
</dbReference>
<dbReference type="Gene3D" id="3.40.50.620">
    <property type="entry name" value="HUPs"/>
    <property type="match status" value="1"/>
</dbReference>
<comment type="function">
    <text evidence="1 16">Is required not only for elongation of protein synthesis but also for the initiation of all mRNA translation through initiator tRNA(fMet) aminoacylation.</text>
</comment>
<gene>
    <name evidence="16 18" type="primary">metG</name>
    <name evidence="18" type="ORF">MECH1_V1_0860</name>
</gene>
<dbReference type="SUPFAM" id="SSF52374">
    <property type="entry name" value="Nucleotidylyl transferase"/>
    <property type="match status" value="1"/>
</dbReference>
<dbReference type="Pfam" id="PF09334">
    <property type="entry name" value="tRNA-synt_1g"/>
    <property type="match status" value="1"/>
</dbReference>
<accession>A0ABM9NGB3</accession>
<dbReference type="PROSITE" id="PS50886">
    <property type="entry name" value="TRBD"/>
    <property type="match status" value="1"/>
</dbReference>
<evidence type="ECO:0000313" key="18">
    <source>
        <dbReference type="EMBL" id="CAL1239636.1"/>
    </source>
</evidence>
<dbReference type="PANTHER" id="PTHR45765:SF1">
    <property type="entry name" value="METHIONINE--TRNA LIGASE, CYTOPLASMIC"/>
    <property type="match status" value="1"/>
</dbReference>
<comment type="similarity">
    <text evidence="3 16">Belongs to the class-I aminoacyl-tRNA synthetase family. MetG type 1 subfamily.</text>
</comment>
<feature type="binding site" evidence="16">
    <location>
        <position position="333"/>
    </location>
    <ligand>
        <name>ATP</name>
        <dbReference type="ChEBI" id="CHEBI:30616"/>
    </ligand>
</feature>
<dbReference type="InterPro" id="IPR013155">
    <property type="entry name" value="M/V/L/I-tRNA-synth_anticd-bd"/>
</dbReference>
<dbReference type="HAMAP" id="MF_00098">
    <property type="entry name" value="Met_tRNA_synth_type1"/>
    <property type="match status" value="1"/>
</dbReference>
<keyword evidence="9 16" id="KW-0547">Nucleotide-binding</keyword>
<evidence type="ECO:0000256" key="9">
    <source>
        <dbReference type="ARBA" id="ARBA00022741"/>
    </source>
</evidence>
<feature type="short sequence motif" description="'HIGH' region" evidence="16">
    <location>
        <begin position="14"/>
        <end position="24"/>
    </location>
</feature>
<dbReference type="EC" id="6.1.1.10" evidence="16"/>
<dbReference type="PROSITE" id="PS00178">
    <property type="entry name" value="AA_TRNA_LIGASE_I"/>
    <property type="match status" value="1"/>
</dbReference>
<comment type="cofactor">
    <cofactor evidence="16">
        <name>Zn(2+)</name>
        <dbReference type="ChEBI" id="CHEBI:29105"/>
    </cofactor>
    <text evidence="16">Binds 1 zinc ion per subunit.</text>
</comment>
<name>A0ABM9NGB3_9GAMM</name>
<dbReference type="InterPro" id="IPR023458">
    <property type="entry name" value="Met-tRNA_ligase_1"/>
</dbReference>
<keyword evidence="5 16" id="KW-0963">Cytoplasm</keyword>
<evidence type="ECO:0000256" key="3">
    <source>
        <dbReference type="ARBA" id="ARBA00008258"/>
    </source>
</evidence>
<evidence type="ECO:0000256" key="4">
    <source>
        <dbReference type="ARBA" id="ARBA00011738"/>
    </source>
</evidence>
<evidence type="ECO:0000256" key="6">
    <source>
        <dbReference type="ARBA" id="ARBA00022555"/>
    </source>
</evidence>
<keyword evidence="11 16" id="KW-0067">ATP-binding</keyword>
<feature type="binding site" evidence="16">
    <location>
        <position position="158"/>
    </location>
    <ligand>
        <name>Zn(2+)</name>
        <dbReference type="ChEBI" id="CHEBI:29105"/>
    </ligand>
</feature>
<dbReference type="PANTHER" id="PTHR45765">
    <property type="entry name" value="METHIONINE--TRNA LIGASE"/>
    <property type="match status" value="1"/>
</dbReference>
<dbReference type="Gene3D" id="1.10.730.10">
    <property type="entry name" value="Isoleucyl-tRNA Synthetase, Domain 1"/>
    <property type="match status" value="1"/>
</dbReference>
<dbReference type="GO" id="GO:0004825">
    <property type="term" value="F:methionine-tRNA ligase activity"/>
    <property type="evidence" value="ECO:0007669"/>
    <property type="project" value="UniProtKB-EC"/>
</dbReference>
<dbReference type="InterPro" id="IPR033911">
    <property type="entry name" value="MetRS_core"/>
</dbReference>
<evidence type="ECO:0000256" key="5">
    <source>
        <dbReference type="ARBA" id="ARBA00022490"/>
    </source>
</evidence>
<feature type="short sequence motif" description="'KMSKS' region" evidence="16">
    <location>
        <begin position="330"/>
        <end position="334"/>
    </location>
</feature>
<evidence type="ECO:0000256" key="16">
    <source>
        <dbReference type="HAMAP-Rule" id="MF_00098"/>
    </source>
</evidence>
<sequence length="678" mass="76460">MTRPRRILVTSALPYANGPIHLGHLVEYIQTDIWVRFQKMRGHQCHYVCADDTHGTPIMLRAEQEGIPPEALIARVHEEHRRDFAGFHVAFDNYYTTHSEETRELAETIYARLKARGLIEARAVEQYYDPVKDLFLPDRFIRGQCPRCQAKDQYGDSCEVCGATYAPTELIEPYSALSGAAPVRRESLHYFFKLGKCQDFLKIWTRAGHLQEEAANKMEEWFEAGLDDWDISRDAPYFGFEIPGAPGKFFYVWLDAPIGYMGSFKNLCRRRGWDFDAYWNKDSEAELYHFIGKDILYFHALFWPAMLEHADFRTPSQIFAHGFLTVNGEKMSKSRGTFITAESYLRQGLNPEWLRYYYACKLNGSLEDIDLNLEDFVARVNSDLVGKYLNIASRTAGFIVKRFQGKLGQPAPSAALEDSFEGVAEEIAAHYENREYGRAIRKIMEVADAVNRYIDTHKPWELARSQDHDPQLQAVCSTALSLFRDLTVYLKPVLPHLAGEVERFLNAPLTWSALSQPLPAGHTINPYQHLMTRIDPQQVEALVKANQASLQAAPPSQAEPPQQAVEPVAATIGLEDFAKVDLRIARILRAESVPGADKLLKLTLDLGEARPRTVFAGIKSAYDPAHLEGQLTVMVANLAPRKMRFGLSEGMVLAASDGRGGPFLLSPDAGAQPGMRVK</sequence>